<dbReference type="Pfam" id="PF01494">
    <property type="entry name" value="FAD_binding_3"/>
    <property type="match status" value="1"/>
</dbReference>
<dbReference type="Proteomes" id="UP000824166">
    <property type="component" value="Unassembled WGS sequence"/>
</dbReference>
<dbReference type="InterPro" id="IPR050493">
    <property type="entry name" value="FAD-dep_Monooxygenase_BioMet"/>
</dbReference>
<organism evidence="4 5">
    <name type="scientific">Paenarthrobacter aromaticivorans</name>
    <dbReference type="NCBI Taxonomy" id="2849150"/>
    <lineage>
        <taxon>Bacteria</taxon>
        <taxon>Bacillati</taxon>
        <taxon>Actinomycetota</taxon>
        <taxon>Actinomycetes</taxon>
        <taxon>Micrococcales</taxon>
        <taxon>Micrococcaceae</taxon>
        <taxon>Paenarthrobacter</taxon>
    </lineage>
</organism>
<dbReference type="PANTHER" id="PTHR13789:SF309">
    <property type="entry name" value="PUTATIVE (AFU_ORTHOLOGUE AFUA_6G14510)-RELATED"/>
    <property type="match status" value="1"/>
</dbReference>
<accession>A0ABS6I6Q6</accession>
<reference evidence="4 5" key="1">
    <citation type="submission" date="2021-06" db="EMBL/GenBank/DDBJ databases">
        <authorList>
            <person name="Jeong J.W."/>
        </authorList>
    </citation>
    <scope>NUCLEOTIDE SEQUENCE [LARGE SCALE GENOMIC DNA]</scope>
    <source>
        <strain evidence="4 5">MMS21-TAE1-1</strain>
    </source>
</reference>
<dbReference type="GO" id="GO:0004497">
    <property type="term" value="F:monooxygenase activity"/>
    <property type="evidence" value="ECO:0007669"/>
    <property type="project" value="UniProtKB-KW"/>
</dbReference>
<evidence type="ECO:0000256" key="2">
    <source>
        <dbReference type="ARBA" id="ARBA00023033"/>
    </source>
</evidence>
<sequence length="357" mass="37994">MKKVEIVGGGIAGLALAGTLDPSQFHVTVYEQRAGLPAVGTTLAMWPEAQEALASLGILGAVRENSPVIRGGALRSAIGVPWLSVEGQNLVGAARHTLLRLLDSAVPSTVQRRIEKLDAVPSDAHLIVAADGVHSMVRRSVWGQSRAAKLTPYLAVRGVIAEEPDSETVGEYWGRGDLFGIGPSSGGTNWYASFRSGMGPEGIDVGEALAVTRRRYAGHSQGIQHVLRVATPETSLAQRIWTTPPLRRYSRGNVVLIGDAAHAMAPNLGRGACESLIDAVALGKLVNTLPLDQALDAYNRQRVLRTQQYRIGSSLMMRVALAEGAQPMRDKLLDLAAKRKSAVNRKPKAPGGSKTSQ</sequence>
<dbReference type="RefSeq" id="WP_216925527.1">
    <property type="nucleotide sequence ID" value="NZ_JAHOPC010000008.1"/>
</dbReference>
<protein>
    <submittedName>
        <fullName evidence="4">FAD-dependent monooxygenase</fullName>
    </submittedName>
</protein>
<keyword evidence="5" id="KW-1185">Reference proteome</keyword>
<comment type="caution">
    <text evidence="4">The sequence shown here is derived from an EMBL/GenBank/DDBJ whole genome shotgun (WGS) entry which is preliminary data.</text>
</comment>
<dbReference type="PANTHER" id="PTHR13789">
    <property type="entry name" value="MONOOXYGENASE"/>
    <property type="match status" value="1"/>
</dbReference>
<keyword evidence="1" id="KW-0560">Oxidoreductase</keyword>
<dbReference type="Pfam" id="PF13450">
    <property type="entry name" value="NAD_binding_8"/>
    <property type="match status" value="1"/>
</dbReference>
<gene>
    <name evidence="4" type="ORF">KSW38_14015</name>
</gene>
<dbReference type="InterPro" id="IPR002938">
    <property type="entry name" value="FAD-bd"/>
</dbReference>
<evidence type="ECO:0000256" key="1">
    <source>
        <dbReference type="ARBA" id="ARBA00023002"/>
    </source>
</evidence>
<keyword evidence="2 4" id="KW-0503">Monooxygenase</keyword>
<proteinExistence type="predicted"/>
<evidence type="ECO:0000313" key="5">
    <source>
        <dbReference type="Proteomes" id="UP000824166"/>
    </source>
</evidence>
<dbReference type="EMBL" id="JAHOPC010000008">
    <property type="protein sequence ID" value="MBU8867401.1"/>
    <property type="molecule type" value="Genomic_DNA"/>
</dbReference>
<evidence type="ECO:0000259" key="3">
    <source>
        <dbReference type="Pfam" id="PF01494"/>
    </source>
</evidence>
<name>A0ABS6I6Q6_9MICC</name>
<evidence type="ECO:0000313" key="4">
    <source>
        <dbReference type="EMBL" id="MBU8867401.1"/>
    </source>
</evidence>
<feature type="domain" description="FAD-binding" evidence="3">
    <location>
        <begin position="123"/>
        <end position="308"/>
    </location>
</feature>